<dbReference type="SUPFAM" id="SSF56219">
    <property type="entry name" value="DNase I-like"/>
    <property type="match status" value="1"/>
</dbReference>
<evidence type="ECO:0008006" key="2">
    <source>
        <dbReference type="Google" id="ProtNLM"/>
    </source>
</evidence>
<reference evidence="1" key="1">
    <citation type="submission" date="2020-06" db="EMBL/GenBank/DDBJ databases">
        <authorList>
            <person name="Li T."/>
            <person name="Hu X."/>
            <person name="Zhang T."/>
            <person name="Song X."/>
            <person name="Zhang H."/>
            <person name="Dai N."/>
            <person name="Sheng W."/>
            <person name="Hou X."/>
            <person name="Wei L."/>
        </authorList>
    </citation>
    <scope>NUCLEOTIDE SEQUENCE</scope>
    <source>
        <strain evidence="1">G02</strain>
        <tissue evidence="1">Leaf</tissue>
    </source>
</reference>
<protein>
    <recommendedName>
        <fullName evidence="2">Endonuclease/exonuclease/phosphatase domain-containing protein</fullName>
    </recommendedName>
</protein>
<proteinExistence type="predicted"/>
<dbReference type="PANTHER" id="PTHR33710:SF62">
    <property type="entry name" value="DUF4283 DOMAIN PROTEIN"/>
    <property type="match status" value="1"/>
</dbReference>
<accession>A0AAW2W1C4</accession>
<dbReference type="EMBL" id="JACGWJ010000002">
    <property type="protein sequence ID" value="KAL0435051.1"/>
    <property type="molecule type" value="Genomic_DNA"/>
</dbReference>
<dbReference type="InterPro" id="IPR036691">
    <property type="entry name" value="Endo/exonu/phosph_ase_sf"/>
</dbReference>
<dbReference type="PANTHER" id="PTHR33710">
    <property type="entry name" value="BNAC02G09200D PROTEIN"/>
    <property type="match status" value="1"/>
</dbReference>
<dbReference type="AlphaFoldDB" id="A0AAW2W1C4"/>
<organism evidence="1">
    <name type="scientific">Sesamum radiatum</name>
    <name type="common">Black benniseed</name>
    <dbReference type="NCBI Taxonomy" id="300843"/>
    <lineage>
        <taxon>Eukaryota</taxon>
        <taxon>Viridiplantae</taxon>
        <taxon>Streptophyta</taxon>
        <taxon>Embryophyta</taxon>
        <taxon>Tracheophyta</taxon>
        <taxon>Spermatophyta</taxon>
        <taxon>Magnoliopsida</taxon>
        <taxon>eudicotyledons</taxon>
        <taxon>Gunneridae</taxon>
        <taxon>Pentapetalae</taxon>
        <taxon>asterids</taxon>
        <taxon>lamiids</taxon>
        <taxon>Lamiales</taxon>
        <taxon>Pedaliaceae</taxon>
        <taxon>Sesamum</taxon>
    </lineage>
</organism>
<dbReference type="Gene3D" id="3.60.10.10">
    <property type="entry name" value="Endonuclease/exonuclease/phosphatase"/>
    <property type="match status" value="1"/>
</dbReference>
<evidence type="ECO:0000313" key="1">
    <source>
        <dbReference type="EMBL" id="KAL0435051.1"/>
    </source>
</evidence>
<reference evidence="1" key="2">
    <citation type="journal article" date="2024" name="Plant">
        <title>Genomic evolution and insights into agronomic trait innovations of Sesamum species.</title>
        <authorList>
            <person name="Miao H."/>
            <person name="Wang L."/>
            <person name="Qu L."/>
            <person name="Liu H."/>
            <person name="Sun Y."/>
            <person name="Le M."/>
            <person name="Wang Q."/>
            <person name="Wei S."/>
            <person name="Zheng Y."/>
            <person name="Lin W."/>
            <person name="Duan Y."/>
            <person name="Cao H."/>
            <person name="Xiong S."/>
            <person name="Wang X."/>
            <person name="Wei L."/>
            <person name="Li C."/>
            <person name="Ma Q."/>
            <person name="Ju M."/>
            <person name="Zhao R."/>
            <person name="Li G."/>
            <person name="Mu C."/>
            <person name="Tian Q."/>
            <person name="Mei H."/>
            <person name="Zhang T."/>
            <person name="Gao T."/>
            <person name="Zhang H."/>
        </authorList>
    </citation>
    <scope>NUCLEOTIDE SEQUENCE</scope>
    <source>
        <strain evidence="1">G02</strain>
    </source>
</reference>
<comment type="caution">
    <text evidence="1">The sequence shown here is derived from an EMBL/GenBank/DDBJ whole genome shotgun (WGS) entry which is preliminary data.</text>
</comment>
<sequence>MVNYNGIGVDSVRKGGGLMMLYHKDVDVWLQSFSTHHIDVTVKSEGCHDCWRFNGFYGYPEVARRKEGWALLRRLLQLSARPWLYARDFNEVLDQHKKEGTLPRAMWQIRDFRECLCDFDLQDIGFEGDKFTWCNHRVEPFTVRARLDRVCSDSNWANMFPSTTIMHEVVSCSDHSALWIDLEGEQSRTKTRCRQPFRFEAAWTTTSDCVDVVRQAWCSTPATNSGQGLTDKIRASRMHLTQWNNGSFGNIRRKTREISAAICKLQEQPITASCKSKIENLKDTLEKLAVQEEIL</sequence>
<gene>
    <name evidence="1" type="ORF">Sradi_0213000</name>
</gene>
<name>A0AAW2W1C4_SESRA</name>